<evidence type="ECO:0000313" key="1">
    <source>
        <dbReference type="EMBL" id="VIO76430.1"/>
    </source>
</evidence>
<keyword evidence="2" id="KW-1185">Reference proteome</keyword>
<comment type="caution">
    <text evidence="1">The sequence shown here is derived from an EMBL/GenBank/DDBJ whole genome shotgun (WGS) entry which is preliminary data.</text>
</comment>
<dbReference type="RefSeq" id="WP_139863124.1">
    <property type="nucleotide sequence ID" value="NZ_CAADFC020000028.1"/>
</dbReference>
<dbReference type="AlphaFoldDB" id="A0A508TQ07"/>
<reference evidence="1" key="1">
    <citation type="submission" date="2019-02" db="EMBL/GenBank/DDBJ databases">
        <authorList>
            <person name="Pothier F.J."/>
        </authorList>
    </citation>
    <scope>NUCLEOTIDE SEQUENCE</scope>
    <source>
        <strain evidence="1">CI-1B</strain>
    </source>
</reference>
<sequence length="86" mass="9532">MTRANASDGDVLLRKLRRLTARARAVDAGDRAQLCALLDDIGTLRDRLMRECARLDQEINRATVRATAITAYGRGAQSLRGLRRGH</sequence>
<accession>A0A508TQ07</accession>
<dbReference type="EMBL" id="CAADFC020000028">
    <property type="protein sequence ID" value="VIO76430.1"/>
    <property type="molecule type" value="Genomic_DNA"/>
</dbReference>
<dbReference type="Proteomes" id="UP000328092">
    <property type="component" value="Unassembled WGS sequence"/>
</dbReference>
<gene>
    <name evidence="1" type="ORF">CI1B_64350</name>
</gene>
<protein>
    <submittedName>
        <fullName evidence="1">Uncharacterized protein</fullName>
    </submittedName>
</protein>
<organism evidence="1 2">
    <name type="scientific">Bradyrhizobium ivorense</name>
    <dbReference type="NCBI Taxonomy" id="2511166"/>
    <lineage>
        <taxon>Bacteria</taxon>
        <taxon>Pseudomonadati</taxon>
        <taxon>Pseudomonadota</taxon>
        <taxon>Alphaproteobacteria</taxon>
        <taxon>Hyphomicrobiales</taxon>
        <taxon>Nitrobacteraceae</taxon>
        <taxon>Bradyrhizobium</taxon>
    </lineage>
</organism>
<name>A0A508TQ07_9BRAD</name>
<dbReference type="OrthoDB" id="8242828at2"/>
<proteinExistence type="predicted"/>
<evidence type="ECO:0000313" key="2">
    <source>
        <dbReference type="Proteomes" id="UP000328092"/>
    </source>
</evidence>